<keyword evidence="2" id="KW-1185">Reference proteome</keyword>
<name>A0A1V2ET50_9SPHN</name>
<gene>
    <name evidence="1" type="ORF">SPHI_21020</name>
</gene>
<evidence type="ECO:0000313" key="1">
    <source>
        <dbReference type="EMBL" id="ONF95665.1"/>
    </source>
</evidence>
<accession>A0A1V2ET50</accession>
<dbReference type="EMBL" id="MPSB01000009">
    <property type="protein sequence ID" value="ONF95665.1"/>
    <property type="molecule type" value="Genomic_DNA"/>
</dbReference>
<dbReference type="Proteomes" id="UP000188729">
    <property type="component" value="Unassembled WGS sequence"/>
</dbReference>
<sequence>MTVSVAPHTQQQRMRDALTELAILGVLAERTEIYPSHLVGELRRRAPSVPAEAIRPALERLWRDRRVARLWHRYLLPDRVPAVRAKWLAMIDRRRADLEALDTHEDGYAEGRAVLLAWDGWRVGNGEA</sequence>
<dbReference type="AlphaFoldDB" id="A0A1V2ET50"/>
<proteinExistence type="predicted"/>
<protein>
    <submittedName>
        <fullName evidence="1">Uncharacterized protein</fullName>
    </submittedName>
</protein>
<comment type="caution">
    <text evidence="1">The sequence shown here is derived from an EMBL/GenBank/DDBJ whole genome shotgun (WGS) entry which is preliminary data.</text>
</comment>
<organism evidence="1 2">
    <name type="scientific">Sphingomonas jeddahensis</name>
    <dbReference type="NCBI Taxonomy" id="1915074"/>
    <lineage>
        <taxon>Bacteria</taxon>
        <taxon>Pseudomonadati</taxon>
        <taxon>Pseudomonadota</taxon>
        <taxon>Alphaproteobacteria</taxon>
        <taxon>Sphingomonadales</taxon>
        <taxon>Sphingomonadaceae</taxon>
        <taxon>Sphingomonas</taxon>
    </lineage>
</organism>
<evidence type="ECO:0000313" key="2">
    <source>
        <dbReference type="Proteomes" id="UP000188729"/>
    </source>
</evidence>
<dbReference type="STRING" id="1915074.SPHI_21020"/>
<reference evidence="1" key="1">
    <citation type="submission" date="2016-11" db="EMBL/GenBank/DDBJ databases">
        <title>Genome sequence of Sphingomonas jeddahensis G39.</title>
        <authorList>
            <person name="Poehlein A."/>
            <person name="Wuebbeler J.H."/>
            <person name="Steinbuechel A."/>
            <person name="Daniel R."/>
        </authorList>
    </citation>
    <scope>NUCLEOTIDE SEQUENCE [LARGE SCALE GENOMIC DNA]</scope>
    <source>
        <strain evidence="1">G39</strain>
    </source>
</reference>